<keyword evidence="2" id="KW-1185">Reference proteome</keyword>
<evidence type="ECO:0000313" key="1">
    <source>
        <dbReference type="EMBL" id="NIZ41563.1"/>
    </source>
</evidence>
<accession>A0A968KS87</accession>
<dbReference type="Gene3D" id="3.30.70.240">
    <property type="match status" value="1"/>
</dbReference>
<evidence type="ECO:0000313" key="2">
    <source>
        <dbReference type="Proteomes" id="UP000711995"/>
    </source>
</evidence>
<dbReference type="RefSeq" id="WP_167701185.1">
    <property type="nucleotide sequence ID" value="NZ_CP118178.1"/>
</dbReference>
<comment type="caution">
    <text evidence="1">The sequence shown here is derived from an EMBL/GenBank/DDBJ whole genome shotgun (WGS) entry which is preliminary data.</text>
</comment>
<dbReference type="EMBL" id="JAATLJ010000005">
    <property type="protein sequence ID" value="NIZ41563.1"/>
    <property type="molecule type" value="Genomic_DNA"/>
</dbReference>
<protein>
    <submittedName>
        <fullName evidence="1">Uncharacterized protein</fullName>
    </submittedName>
</protein>
<name>A0A968KS87_9SPIO</name>
<sequence>MYAITFDFDTACLEKHFNTTDDDMGRELSMEIILPSQTNEKVKRAYTKAYYLVRRYLEQNGFEWKQGSVYFYKDKSIQDNLIVLKIIRKMTKKYPWFLDCSRDVRMLKIEAENDVLAFLRDDD</sequence>
<reference evidence="1 2" key="1">
    <citation type="submission" date="2020-03" db="EMBL/GenBank/DDBJ databases">
        <title>Spirochaetal bacteria isolated from arthropods constitute a novel genus Entomospira genus novum within the order Spirochaetales.</title>
        <authorList>
            <person name="Grana-Miraglia L."/>
            <person name="Sikutova S."/>
            <person name="Fingerle V."/>
            <person name="Sing A."/>
            <person name="Castillo-Ramirez S."/>
            <person name="Margos G."/>
            <person name="Rudolf I."/>
        </authorList>
    </citation>
    <scope>NUCLEOTIDE SEQUENCE [LARGE SCALE GENOMIC DNA]</scope>
    <source>
        <strain evidence="1 2">BR193</strain>
    </source>
</reference>
<gene>
    <name evidence="1" type="ORF">HCT14_08575</name>
</gene>
<proteinExistence type="predicted"/>
<dbReference type="Proteomes" id="UP000711995">
    <property type="component" value="Unassembled WGS sequence"/>
</dbReference>
<organism evidence="1 2">
    <name type="scientific">Entomospira entomophila</name>
    <dbReference type="NCBI Taxonomy" id="2719988"/>
    <lineage>
        <taxon>Bacteria</taxon>
        <taxon>Pseudomonadati</taxon>
        <taxon>Spirochaetota</taxon>
        <taxon>Spirochaetia</taxon>
        <taxon>Spirochaetales</taxon>
        <taxon>Spirochaetaceae</taxon>
        <taxon>Entomospira</taxon>
    </lineage>
</organism>
<dbReference type="AlphaFoldDB" id="A0A968KS87"/>